<keyword evidence="3" id="KW-1185">Reference proteome</keyword>
<dbReference type="Pfam" id="PF26639">
    <property type="entry name" value="Het-6_barrel"/>
    <property type="match status" value="1"/>
</dbReference>
<dbReference type="PANTHER" id="PTHR24148">
    <property type="entry name" value="ANKYRIN REPEAT DOMAIN-CONTAINING PROTEIN 39 HOMOLOG-RELATED"/>
    <property type="match status" value="1"/>
</dbReference>
<sequence length="675" mass="76024">MHLRLNREIGEVRLLRLNLEDRNKPRPPTEGNLLSLQLDHHRHGETPYVALSYVWGDPDNQVAILVNNVELTVRRNLYYALAELRRQRTEAWVWVDAICIDQANDDEKSWEVNRMRDIFQKAETVYHWLGPEADDSDFLLDWAAAFGREASQADVLGFVAMCPGAQEEFLLRFLSDKHPDIVPKPTSRGSSSSDMSTEMLEDNASIFTHRAAPFLVQLAIQPPPDLSSARMSKAMEALLRRSFFQRLWIVQELAVARNGVFLCGSRRLQVDHFDSILAVTNRRLSVPSLKILDKLKAKANPGTTSQQWLGGFNRNLIDNPALMVRRRRHNEGFPSLLSILQCSMGSLDMPMLDAADPRDLVFGLLGVSYDAGFLNLVADYSKSTIQLFTAVTRAFIRHDKKYLLGFSTFPKDLTGLPSWVPDWPRMCREGVPFFPISYGFPRFKASLDEQQSPEHSVGEAEDSPTLLLSGFRLGSITSILDTQSILNAREPLMSKIVEFSYESGITDDETIIRTCIMDDTTILGVTARTDSTYLGLAQKVFRGQERIEEEDRTPEDAALLSRYECLRDGIEGGRDTLIQLQFASFSWDVQRTVASSFRGGKRTLFATDGGGLGLGPSYMQKGDFIAILFGHKAPVILRPVESEWYSFVGEAYVDGVMDGDAMEEGKINREDFKIV</sequence>
<name>A0AAE0NBG9_9PEZI</name>
<proteinExistence type="predicted"/>
<dbReference type="Pfam" id="PF06985">
    <property type="entry name" value="HET"/>
    <property type="match status" value="1"/>
</dbReference>
<comment type="caution">
    <text evidence="2">The sequence shown here is derived from an EMBL/GenBank/DDBJ whole genome shotgun (WGS) entry which is preliminary data.</text>
</comment>
<gene>
    <name evidence="2" type="ORF">B0T24DRAFT_620972</name>
</gene>
<evidence type="ECO:0000313" key="2">
    <source>
        <dbReference type="EMBL" id="KAK3377325.1"/>
    </source>
</evidence>
<dbReference type="PANTHER" id="PTHR24148:SF64">
    <property type="entry name" value="HETEROKARYON INCOMPATIBILITY DOMAIN-CONTAINING PROTEIN"/>
    <property type="match status" value="1"/>
</dbReference>
<dbReference type="InterPro" id="IPR010730">
    <property type="entry name" value="HET"/>
</dbReference>
<protein>
    <submittedName>
        <fullName evidence="2">Heterokaryon incompatibility protein-domain-containing protein</fullName>
    </submittedName>
</protein>
<dbReference type="AlphaFoldDB" id="A0AAE0NBG9"/>
<dbReference type="InterPro" id="IPR052895">
    <property type="entry name" value="HetReg/Transcr_Mod"/>
</dbReference>
<evidence type="ECO:0000259" key="1">
    <source>
        <dbReference type="Pfam" id="PF06985"/>
    </source>
</evidence>
<accession>A0AAE0NBG9</accession>
<dbReference type="EMBL" id="JAULSN010000003">
    <property type="protein sequence ID" value="KAK3377325.1"/>
    <property type="molecule type" value="Genomic_DNA"/>
</dbReference>
<feature type="domain" description="Heterokaryon incompatibility" evidence="1">
    <location>
        <begin position="48"/>
        <end position="252"/>
    </location>
</feature>
<dbReference type="Proteomes" id="UP001287356">
    <property type="component" value="Unassembled WGS sequence"/>
</dbReference>
<reference evidence="2" key="2">
    <citation type="submission" date="2023-06" db="EMBL/GenBank/DDBJ databases">
        <authorList>
            <consortium name="Lawrence Berkeley National Laboratory"/>
            <person name="Haridas S."/>
            <person name="Hensen N."/>
            <person name="Bonometti L."/>
            <person name="Westerberg I."/>
            <person name="Brannstrom I.O."/>
            <person name="Guillou S."/>
            <person name="Cros-Aarteil S."/>
            <person name="Calhoun S."/>
            <person name="Kuo A."/>
            <person name="Mondo S."/>
            <person name="Pangilinan J."/>
            <person name="Riley R."/>
            <person name="Labutti K."/>
            <person name="Andreopoulos B."/>
            <person name="Lipzen A."/>
            <person name="Chen C."/>
            <person name="Yanf M."/>
            <person name="Daum C."/>
            <person name="Ng V."/>
            <person name="Clum A."/>
            <person name="Steindorff A."/>
            <person name="Ohm R."/>
            <person name="Martin F."/>
            <person name="Silar P."/>
            <person name="Natvig D."/>
            <person name="Lalanne C."/>
            <person name="Gautier V."/>
            <person name="Ament-Velasquez S.L."/>
            <person name="Kruys A."/>
            <person name="Hutchinson M.I."/>
            <person name="Powell A.J."/>
            <person name="Barry K."/>
            <person name="Miller A.N."/>
            <person name="Grigoriev I.V."/>
            <person name="Debuchy R."/>
            <person name="Gladieux P."/>
            <person name="Thoren M.H."/>
            <person name="Johannesson H."/>
        </authorList>
    </citation>
    <scope>NUCLEOTIDE SEQUENCE</scope>
    <source>
        <strain evidence="2">CBS 958.72</strain>
    </source>
</reference>
<organism evidence="2 3">
    <name type="scientific">Lasiosphaeria ovina</name>
    <dbReference type="NCBI Taxonomy" id="92902"/>
    <lineage>
        <taxon>Eukaryota</taxon>
        <taxon>Fungi</taxon>
        <taxon>Dikarya</taxon>
        <taxon>Ascomycota</taxon>
        <taxon>Pezizomycotina</taxon>
        <taxon>Sordariomycetes</taxon>
        <taxon>Sordariomycetidae</taxon>
        <taxon>Sordariales</taxon>
        <taxon>Lasiosphaeriaceae</taxon>
        <taxon>Lasiosphaeria</taxon>
    </lineage>
</organism>
<reference evidence="2" key="1">
    <citation type="journal article" date="2023" name="Mol. Phylogenet. Evol.">
        <title>Genome-scale phylogeny and comparative genomics of the fungal order Sordariales.</title>
        <authorList>
            <person name="Hensen N."/>
            <person name="Bonometti L."/>
            <person name="Westerberg I."/>
            <person name="Brannstrom I.O."/>
            <person name="Guillou S."/>
            <person name="Cros-Aarteil S."/>
            <person name="Calhoun S."/>
            <person name="Haridas S."/>
            <person name="Kuo A."/>
            <person name="Mondo S."/>
            <person name="Pangilinan J."/>
            <person name="Riley R."/>
            <person name="LaButti K."/>
            <person name="Andreopoulos B."/>
            <person name="Lipzen A."/>
            <person name="Chen C."/>
            <person name="Yan M."/>
            <person name="Daum C."/>
            <person name="Ng V."/>
            <person name="Clum A."/>
            <person name="Steindorff A."/>
            <person name="Ohm R.A."/>
            <person name="Martin F."/>
            <person name="Silar P."/>
            <person name="Natvig D.O."/>
            <person name="Lalanne C."/>
            <person name="Gautier V."/>
            <person name="Ament-Velasquez S.L."/>
            <person name="Kruys A."/>
            <person name="Hutchinson M.I."/>
            <person name="Powell A.J."/>
            <person name="Barry K."/>
            <person name="Miller A.N."/>
            <person name="Grigoriev I.V."/>
            <person name="Debuchy R."/>
            <person name="Gladieux P."/>
            <person name="Hiltunen Thoren M."/>
            <person name="Johannesson H."/>
        </authorList>
    </citation>
    <scope>NUCLEOTIDE SEQUENCE</scope>
    <source>
        <strain evidence="2">CBS 958.72</strain>
    </source>
</reference>
<evidence type="ECO:0000313" key="3">
    <source>
        <dbReference type="Proteomes" id="UP001287356"/>
    </source>
</evidence>